<feature type="compositionally biased region" description="Acidic residues" evidence="1">
    <location>
        <begin position="297"/>
        <end position="307"/>
    </location>
</feature>
<evidence type="ECO:0000313" key="3">
    <source>
        <dbReference type="EMBL" id="MFC6953877.1"/>
    </source>
</evidence>
<dbReference type="CDD" id="cd00207">
    <property type="entry name" value="fer2"/>
    <property type="match status" value="1"/>
</dbReference>
<dbReference type="Gene3D" id="3.10.20.30">
    <property type="match status" value="1"/>
</dbReference>
<comment type="caution">
    <text evidence="3">The sequence shown here is derived from an EMBL/GenBank/DDBJ whole genome shotgun (WGS) entry which is preliminary data.</text>
</comment>
<dbReference type="PROSITE" id="PS51085">
    <property type="entry name" value="2FE2S_FER_2"/>
    <property type="match status" value="1"/>
</dbReference>
<evidence type="ECO:0000256" key="1">
    <source>
        <dbReference type="SAM" id="MobiDB-lite"/>
    </source>
</evidence>
<protein>
    <submittedName>
        <fullName evidence="3">2Fe-2S iron-sulfur cluster-binding protein</fullName>
    </submittedName>
</protein>
<feature type="compositionally biased region" description="Basic and acidic residues" evidence="1">
    <location>
        <begin position="9"/>
        <end position="19"/>
    </location>
</feature>
<dbReference type="InterPro" id="IPR001041">
    <property type="entry name" value="2Fe-2S_ferredoxin-type"/>
</dbReference>
<dbReference type="PANTHER" id="PTHR35716">
    <property type="entry name" value="OS05G0574700 PROTEIN-RELATED"/>
    <property type="match status" value="1"/>
</dbReference>
<dbReference type="EMBL" id="JBHSXN010000002">
    <property type="protein sequence ID" value="MFC6953877.1"/>
    <property type="molecule type" value="Genomic_DNA"/>
</dbReference>
<dbReference type="AlphaFoldDB" id="A0ABD5VIG7"/>
<reference evidence="3 4" key="1">
    <citation type="journal article" date="2019" name="Int. J. Syst. Evol. Microbiol.">
        <title>The Global Catalogue of Microorganisms (GCM) 10K type strain sequencing project: providing services to taxonomists for standard genome sequencing and annotation.</title>
        <authorList>
            <consortium name="The Broad Institute Genomics Platform"/>
            <consortium name="The Broad Institute Genome Sequencing Center for Infectious Disease"/>
            <person name="Wu L."/>
            <person name="Ma J."/>
        </authorList>
    </citation>
    <scope>NUCLEOTIDE SEQUENCE [LARGE SCALE GENOMIC DNA]</scope>
    <source>
        <strain evidence="3 4">GX26</strain>
    </source>
</reference>
<organism evidence="3 4">
    <name type="scientific">Halorubellus litoreus</name>
    <dbReference type="NCBI Taxonomy" id="755308"/>
    <lineage>
        <taxon>Archaea</taxon>
        <taxon>Methanobacteriati</taxon>
        <taxon>Methanobacteriota</taxon>
        <taxon>Stenosarchaea group</taxon>
        <taxon>Halobacteria</taxon>
        <taxon>Halobacteriales</taxon>
        <taxon>Halorubellaceae</taxon>
        <taxon>Halorubellus</taxon>
    </lineage>
</organism>
<dbReference type="Proteomes" id="UP001596395">
    <property type="component" value="Unassembled WGS sequence"/>
</dbReference>
<proteinExistence type="predicted"/>
<feature type="domain" description="2Fe-2S ferredoxin-type" evidence="2">
    <location>
        <begin position="185"/>
        <end position="283"/>
    </location>
</feature>
<sequence length="359" mass="36739">MTDEDASAETERDDERGDGEFVFGAVADAEEASAATAADGPGVVGPSPGLDPGEALRVQLDAIEASDVDAAAARAAGDVPGCVRTLFDFAAPGFREAHGDLDGFAATFLGAIYDRLVGARTVERGPGERDGDRYVQAVLARHPDGDRTYEFVLAEQAGGKYDGCWLTEAVDMTYDGESPSFRRTPTVTFGDRSVTCEVGDQLRAVLLAADGHSPHNDVTQVANCGGNGLCGTCAVSCDGEVDEMGDREQRRLSLPPHETESGLRLSCQTHVQGDVVVEKGGGYWGQHVEEVGVGGEGADDGDGDGAVDGDAGGGDAGVDADALVDPASVVAVTDAEYAGEYDYGTDGPGTAAANGGGGR</sequence>
<dbReference type="Pfam" id="PF00111">
    <property type="entry name" value="Fer2"/>
    <property type="match status" value="1"/>
</dbReference>
<feature type="region of interest" description="Disordered" evidence="1">
    <location>
        <begin position="1"/>
        <end position="22"/>
    </location>
</feature>
<feature type="compositionally biased region" description="Low complexity" evidence="1">
    <location>
        <begin position="344"/>
        <end position="353"/>
    </location>
</feature>
<dbReference type="InterPro" id="IPR036010">
    <property type="entry name" value="2Fe-2S_ferredoxin-like_sf"/>
</dbReference>
<dbReference type="RefSeq" id="WP_336350827.1">
    <property type="nucleotide sequence ID" value="NZ_JAZAQL010000002.1"/>
</dbReference>
<keyword evidence="4" id="KW-1185">Reference proteome</keyword>
<evidence type="ECO:0000313" key="4">
    <source>
        <dbReference type="Proteomes" id="UP001596395"/>
    </source>
</evidence>
<name>A0ABD5VIG7_9EURY</name>
<accession>A0ABD5VIG7</accession>
<evidence type="ECO:0000259" key="2">
    <source>
        <dbReference type="PROSITE" id="PS51085"/>
    </source>
</evidence>
<feature type="region of interest" description="Disordered" evidence="1">
    <location>
        <begin position="338"/>
        <end position="359"/>
    </location>
</feature>
<dbReference type="SUPFAM" id="SSF54292">
    <property type="entry name" value="2Fe-2S ferredoxin-like"/>
    <property type="match status" value="1"/>
</dbReference>
<gene>
    <name evidence="3" type="ORF">ACFQGB_13475</name>
</gene>
<dbReference type="InterPro" id="IPR012675">
    <property type="entry name" value="Beta-grasp_dom_sf"/>
</dbReference>
<feature type="region of interest" description="Disordered" evidence="1">
    <location>
        <begin position="292"/>
        <end position="320"/>
    </location>
</feature>